<dbReference type="Gene3D" id="1.10.10.60">
    <property type="entry name" value="Homeodomain-like"/>
    <property type="match status" value="1"/>
</dbReference>
<reference evidence="6 8" key="2">
    <citation type="submission" date="2020-02" db="EMBL/GenBank/DDBJ databases">
        <title>The WGS of Modestobacter muralis DSM 100205.</title>
        <authorList>
            <person name="Jiang Z."/>
        </authorList>
    </citation>
    <scope>NUCLEOTIDE SEQUENCE [LARGE SCALE GENOMIC DNA]</scope>
    <source>
        <strain evidence="6 8">DSM 100205</strain>
    </source>
</reference>
<comment type="caution">
    <text evidence="6">The sequence shown here is derived from an EMBL/GenBank/DDBJ whole genome shotgun (WGS) entry which is preliminary data.</text>
</comment>
<keyword evidence="1" id="KW-0805">Transcription regulation</keyword>
<evidence type="ECO:0000313" key="8">
    <source>
        <dbReference type="Proteomes" id="UP000471152"/>
    </source>
</evidence>
<gene>
    <name evidence="6" type="ORF">G3R41_00810</name>
    <name evidence="5" type="ORF">GCU67_00810</name>
</gene>
<dbReference type="InterPro" id="IPR020449">
    <property type="entry name" value="Tscrpt_reg_AraC-type_HTH"/>
</dbReference>
<evidence type="ECO:0000256" key="1">
    <source>
        <dbReference type="ARBA" id="ARBA00023015"/>
    </source>
</evidence>
<dbReference type="EMBL" id="JAAGWH010000003">
    <property type="protein sequence ID" value="NEK92717.1"/>
    <property type="molecule type" value="Genomic_DNA"/>
</dbReference>
<sequence>MLLLDTRTVPRADRAEAFRAAMAEASLPCRVEHRTPTERVRARMHLVPLGRTAVFTTDASPFGLVRTPRHVQQDGPAVIAIAYQARGSGEYAQLNHEQLVQGRDLMLVDLTAPYAFGCSVGGGSRSLMVPHEQLALPVDVIRRAVPRLRASPLHGLVRTHLEEVCGRAEELAADAGALALGSATAELVRALIVSAAGGERNRGAVREETLLTRVRTYVGQQLTDPALTPATIAAAHNVSLRQLYRLFSDAGLSLEQEVIGLRLEQARAQLVSPTGRRRSIAATARACGFTDASHFTRRFRQAYGISPRDWQGTAPTSVDPVW</sequence>
<feature type="domain" description="HTH araC/xylS-type" evidence="4">
    <location>
        <begin position="212"/>
        <end position="313"/>
    </location>
</feature>
<evidence type="ECO:0000259" key="4">
    <source>
        <dbReference type="PROSITE" id="PS01124"/>
    </source>
</evidence>
<dbReference type="PANTHER" id="PTHR46796:SF6">
    <property type="entry name" value="ARAC SUBFAMILY"/>
    <property type="match status" value="1"/>
</dbReference>
<dbReference type="InterPro" id="IPR018060">
    <property type="entry name" value="HTH_AraC"/>
</dbReference>
<dbReference type="AlphaFoldDB" id="A0A6P0H5E6"/>
<dbReference type="GO" id="GO:0043565">
    <property type="term" value="F:sequence-specific DNA binding"/>
    <property type="evidence" value="ECO:0007669"/>
    <property type="project" value="InterPro"/>
</dbReference>
<dbReference type="SMART" id="SM00342">
    <property type="entry name" value="HTH_ARAC"/>
    <property type="match status" value="1"/>
</dbReference>
<dbReference type="RefSeq" id="WP_163609093.1">
    <property type="nucleotide sequence ID" value="NZ_JAAGWB010000003.1"/>
</dbReference>
<dbReference type="Proteomes" id="UP000471152">
    <property type="component" value="Unassembled WGS sequence"/>
</dbReference>
<dbReference type="PANTHER" id="PTHR46796">
    <property type="entry name" value="HTH-TYPE TRANSCRIPTIONAL ACTIVATOR RHAS-RELATED"/>
    <property type="match status" value="1"/>
</dbReference>
<protein>
    <submittedName>
        <fullName evidence="6">Helix-turn-helix domain-containing protein</fullName>
    </submittedName>
</protein>
<organism evidence="6 8">
    <name type="scientific">Modestobacter muralis</name>
    <dbReference type="NCBI Taxonomy" id="1608614"/>
    <lineage>
        <taxon>Bacteria</taxon>
        <taxon>Bacillati</taxon>
        <taxon>Actinomycetota</taxon>
        <taxon>Actinomycetes</taxon>
        <taxon>Geodermatophilales</taxon>
        <taxon>Geodermatophilaceae</taxon>
        <taxon>Modestobacter</taxon>
    </lineage>
</organism>
<proteinExistence type="predicted"/>
<evidence type="ECO:0000313" key="6">
    <source>
        <dbReference type="EMBL" id="NEN49484.1"/>
    </source>
</evidence>
<keyword evidence="7" id="KW-1185">Reference proteome</keyword>
<dbReference type="PROSITE" id="PS01124">
    <property type="entry name" value="HTH_ARAC_FAMILY_2"/>
    <property type="match status" value="1"/>
</dbReference>
<dbReference type="Pfam" id="PF12833">
    <property type="entry name" value="HTH_18"/>
    <property type="match status" value="1"/>
</dbReference>
<dbReference type="PROSITE" id="PS00041">
    <property type="entry name" value="HTH_ARAC_FAMILY_1"/>
    <property type="match status" value="1"/>
</dbReference>
<dbReference type="Pfam" id="PF14525">
    <property type="entry name" value="AraC_binding_2"/>
    <property type="match status" value="1"/>
</dbReference>
<dbReference type="InterPro" id="IPR035418">
    <property type="entry name" value="AraC-bd_2"/>
</dbReference>
<dbReference type="GO" id="GO:0003700">
    <property type="term" value="F:DNA-binding transcription factor activity"/>
    <property type="evidence" value="ECO:0007669"/>
    <property type="project" value="InterPro"/>
</dbReference>
<dbReference type="InterPro" id="IPR050204">
    <property type="entry name" value="AraC_XylS_family_regulators"/>
</dbReference>
<reference evidence="5 7" key="1">
    <citation type="submission" date="2020-01" db="EMBL/GenBank/DDBJ databases">
        <title>the WGS Modestobacter muralis CPCC 204518.</title>
        <authorList>
            <person name="Jiang Z."/>
        </authorList>
    </citation>
    <scope>NUCLEOTIDE SEQUENCE [LARGE SCALE GENOMIC DNA]</scope>
    <source>
        <strain evidence="5 7">DSM 100205</strain>
    </source>
</reference>
<dbReference type="InterPro" id="IPR018062">
    <property type="entry name" value="HTH_AraC-typ_CS"/>
</dbReference>
<dbReference type="SUPFAM" id="SSF46689">
    <property type="entry name" value="Homeodomain-like"/>
    <property type="match status" value="1"/>
</dbReference>
<name>A0A6P0H5E6_9ACTN</name>
<dbReference type="Proteomes" id="UP000468828">
    <property type="component" value="Unassembled WGS sequence"/>
</dbReference>
<evidence type="ECO:0000313" key="7">
    <source>
        <dbReference type="Proteomes" id="UP000468828"/>
    </source>
</evidence>
<accession>A0A6P0H5E6</accession>
<keyword evidence="2" id="KW-0238">DNA-binding</keyword>
<evidence type="ECO:0000256" key="3">
    <source>
        <dbReference type="ARBA" id="ARBA00023163"/>
    </source>
</evidence>
<keyword evidence="3" id="KW-0804">Transcription</keyword>
<dbReference type="EMBL" id="JAAGWB010000003">
    <property type="protein sequence ID" value="NEN49484.1"/>
    <property type="molecule type" value="Genomic_DNA"/>
</dbReference>
<dbReference type="PRINTS" id="PR00032">
    <property type="entry name" value="HTHARAC"/>
</dbReference>
<dbReference type="InterPro" id="IPR009057">
    <property type="entry name" value="Homeodomain-like_sf"/>
</dbReference>
<evidence type="ECO:0000313" key="5">
    <source>
        <dbReference type="EMBL" id="NEK92717.1"/>
    </source>
</evidence>
<evidence type="ECO:0000256" key="2">
    <source>
        <dbReference type="ARBA" id="ARBA00023125"/>
    </source>
</evidence>